<dbReference type="InterPro" id="IPR011049">
    <property type="entry name" value="Serralysin-like_metalloprot_C"/>
</dbReference>
<comment type="similarity">
    <text evidence="3">Belongs to the autotransporter-2 (AT-2) (TC 1.B.40) family.</text>
</comment>
<dbReference type="HOGENOM" id="CLU_325886_0_0_6"/>
<dbReference type="Pfam" id="PF03895">
    <property type="entry name" value="YadA_anchor"/>
    <property type="match status" value="1"/>
</dbReference>
<feature type="domain" description="Trimeric autotransporter adhesin YadA-like stalk" evidence="14">
    <location>
        <begin position="671"/>
        <end position="709"/>
    </location>
</feature>
<keyword evidence="7 12" id="KW-0732">Signal</keyword>
<evidence type="ECO:0000256" key="7">
    <source>
        <dbReference type="ARBA" id="ARBA00022729"/>
    </source>
</evidence>
<feature type="domain" description="Trimeric autotransporter adhesin YadA-like stalk" evidence="14">
    <location>
        <begin position="425"/>
        <end position="448"/>
    </location>
</feature>
<organism evidence="15 16">
    <name type="scientific">Actinobacillus suis H91-0380</name>
    <dbReference type="NCBI Taxonomy" id="696748"/>
    <lineage>
        <taxon>Bacteria</taxon>
        <taxon>Pseudomonadati</taxon>
        <taxon>Pseudomonadota</taxon>
        <taxon>Gammaproteobacteria</taxon>
        <taxon>Pasteurellales</taxon>
        <taxon>Pasteurellaceae</taxon>
        <taxon>Actinobacillus</taxon>
    </lineage>
</organism>
<comment type="subcellular location">
    <subcellularLocation>
        <location evidence="2">Cell outer membrane</location>
    </subcellularLocation>
    <subcellularLocation>
        <location evidence="1">Cell surface</location>
    </subcellularLocation>
</comment>
<dbReference type="SUPFAM" id="SSF54523">
    <property type="entry name" value="Pili subunits"/>
    <property type="match status" value="1"/>
</dbReference>
<keyword evidence="5" id="KW-1134">Transmembrane beta strand</keyword>
<keyword evidence="4" id="KW-0813">Transport</keyword>
<evidence type="ECO:0000256" key="3">
    <source>
        <dbReference type="ARBA" id="ARBA00005848"/>
    </source>
</evidence>
<feature type="domain" description="Trimeric autotransporter adhesin YadA-like C-terminal membrane anchor" evidence="13">
    <location>
        <begin position="897"/>
        <end position="952"/>
    </location>
</feature>
<dbReference type="EMBL" id="CP003875">
    <property type="protein sequence ID" value="AFU19546.1"/>
    <property type="molecule type" value="Genomic_DNA"/>
</dbReference>
<proteinExistence type="inferred from homology"/>
<protein>
    <submittedName>
        <fullName evidence="15">Extracellular matrix protein adhesin A</fullName>
    </submittedName>
</protein>
<evidence type="ECO:0000256" key="11">
    <source>
        <dbReference type="SAM" id="MobiDB-lite"/>
    </source>
</evidence>
<reference evidence="15 16" key="1">
    <citation type="journal article" date="2012" name="J. Bacteriol.">
        <title>Complete Genome Sequence of Actinobacillus suis H91-0380, a Virulent Serotype O2 Strain.</title>
        <authorList>
            <person name="Macinnes J.I."/>
            <person name="Mackinnon J."/>
            <person name="Bujold A.R."/>
            <person name="Ziebell K."/>
            <person name="Kropinski A.M."/>
            <person name="Nash J.H."/>
        </authorList>
    </citation>
    <scope>NUCLEOTIDE SEQUENCE [LARGE SCALE GENOMIC DNA]</scope>
    <source>
        <strain evidence="15 16">H91-0380</strain>
    </source>
</reference>
<dbReference type="InterPro" id="IPR008635">
    <property type="entry name" value="Coiled_stalk_dom"/>
</dbReference>
<dbReference type="Gene3D" id="2.150.10.10">
    <property type="entry name" value="Serralysin-like metalloprotease, C-terminal"/>
    <property type="match status" value="1"/>
</dbReference>
<dbReference type="SUPFAM" id="SSF101967">
    <property type="entry name" value="Adhesin YadA, collagen-binding domain"/>
    <property type="match status" value="3"/>
</dbReference>
<evidence type="ECO:0000256" key="9">
    <source>
        <dbReference type="ARBA" id="ARBA00023136"/>
    </source>
</evidence>
<sequence>MYVNKKMSKTIIALALSSLYTTSMANELTTATVTADNLNKVIVNSDNNLNLAAQGNTLNISSADNVVFSSVRTTTLGSDAINTTQINTGSITASGAVNATQINTASLTAAGAVNATQINTAGLTASGAVNATKVNTIALTASEAVNSAQVNALNVAANVVNATTSNTNRLNTFTVSTNEIDAKTVNSTQVNTDSITARAAVNATQINTASLTASDAVNATQINTASLTASNAVNATQINTASLTASNAVNSQKVNAENVKSTTVDAKAVNATQVNTDSITAKAAVNATQINTASLTASDAVNATQVNTASLTASNAVNATKVNAEKVNTNYLAASGIIDAARVRTGSLAASGVIDAARIRTGSLSASGIVDAARVRTESLAVSGVLDANRIRTASFSSNTVNTDNLHVVNTINVADGPKISSNGITNLAAGDISEFSTDAINGGQLYQILVSNALLYYPNIAPSELVSNTGLTSETENTEAAPRSSRSRRSLDSFEDFSADPELMTMTVDPVNLVLESVDSATAEAFLETSAVVSTADIATSARVNADQIVAGTTDVARVNVDQINGGTGNISRVNADQIVGGTGNISNVNADLLVAGTGNISNVNTDLLVAGTGNIARVNTDQIIAGSSEIARIDSNVMNANQAIATTSLGVTNGPELTAAGIDAADKVISNVTAGTNSTDAVNKAQLDEKADKSTAYTFNVSNNEAALSSDALADTWTLEQGDSLTFGATSDLNVTTDGQGKVVYGLSDEVKSKIDTAAAANKGVNVSTKAADGKVTTHNVKSGETVAVHSGKNIAITQNANTITVATIDNPTFAKVTADSVSVKNGPTIDSNGINMNNKRITNVADGVEAGDAVNVRQLNQTRNDFDKRLNRLNKDRKAGTASAIATAGLLQAPAGQSGVTAAVGQYESQSAVAVGYSQSLPSGVGVKVSFSANTRKELGGSVGMGYFW</sequence>
<feature type="domain" description="Trimeric autotransporter adhesin YadA-like stalk" evidence="14">
    <location>
        <begin position="843"/>
        <end position="883"/>
    </location>
</feature>
<dbReference type="Proteomes" id="UP000006303">
    <property type="component" value="Chromosome"/>
</dbReference>
<keyword evidence="10" id="KW-0998">Cell outer membrane</keyword>
<dbReference type="GO" id="GO:0009279">
    <property type="term" value="C:cell outer membrane"/>
    <property type="evidence" value="ECO:0007669"/>
    <property type="project" value="UniProtKB-SubCell"/>
</dbReference>
<evidence type="ECO:0000259" key="14">
    <source>
        <dbReference type="Pfam" id="PF05662"/>
    </source>
</evidence>
<feature type="chain" id="PRO_5003832105" evidence="12">
    <location>
        <begin position="26"/>
        <end position="952"/>
    </location>
</feature>
<dbReference type="Pfam" id="PF05662">
    <property type="entry name" value="YadA_stalk"/>
    <property type="match status" value="3"/>
</dbReference>
<dbReference type="KEGG" id="asi:ASU2_07040"/>
<evidence type="ECO:0000256" key="6">
    <source>
        <dbReference type="ARBA" id="ARBA00022692"/>
    </source>
</evidence>
<dbReference type="InterPro" id="IPR005594">
    <property type="entry name" value="YadA_C"/>
</dbReference>
<name>K0G5B0_ACTSU</name>
<dbReference type="eggNOG" id="COG5295">
    <property type="taxonomic scope" value="Bacteria"/>
</dbReference>
<dbReference type="OrthoDB" id="5691097at2"/>
<dbReference type="PATRIC" id="fig|696748.4.peg.1429"/>
<dbReference type="GO" id="GO:0009986">
    <property type="term" value="C:cell surface"/>
    <property type="evidence" value="ECO:0007669"/>
    <property type="project" value="UniProtKB-SubCell"/>
</dbReference>
<gene>
    <name evidence="15" type="ORF">ASU2_07040</name>
</gene>
<evidence type="ECO:0000259" key="13">
    <source>
        <dbReference type="Pfam" id="PF03895"/>
    </source>
</evidence>
<feature type="region of interest" description="Disordered" evidence="11">
    <location>
        <begin position="469"/>
        <end position="493"/>
    </location>
</feature>
<accession>K0G5B0</accession>
<evidence type="ECO:0000256" key="12">
    <source>
        <dbReference type="SAM" id="SignalP"/>
    </source>
</evidence>
<evidence type="ECO:0000313" key="15">
    <source>
        <dbReference type="EMBL" id="AFU19546.1"/>
    </source>
</evidence>
<evidence type="ECO:0000256" key="5">
    <source>
        <dbReference type="ARBA" id="ARBA00022452"/>
    </source>
</evidence>
<dbReference type="InterPro" id="IPR045584">
    <property type="entry name" value="Pilin-like"/>
</dbReference>
<evidence type="ECO:0000256" key="1">
    <source>
        <dbReference type="ARBA" id="ARBA00004241"/>
    </source>
</evidence>
<evidence type="ECO:0000256" key="8">
    <source>
        <dbReference type="ARBA" id="ARBA00022927"/>
    </source>
</evidence>
<keyword evidence="8" id="KW-0653">Protein transport</keyword>
<dbReference type="GO" id="GO:0015031">
    <property type="term" value="P:protein transport"/>
    <property type="evidence" value="ECO:0007669"/>
    <property type="project" value="UniProtKB-KW"/>
</dbReference>
<evidence type="ECO:0000256" key="4">
    <source>
        <dbReference type="ARBA" id="ARBA00022448"/>
    </source>
</evidence>
<evidence type="ECO:0000256" key="2">
    <source>
        <dbReference type="ARBA" id="ARBA00004442"/>
    </source>
</evidence>
<feature type="signal peptide" evidence="12">
    <location>
        <begin position="1"/>
        <end position="25"/>
    </location>
</feature>
<dbReference type="AlphaFoldDB" id="K0G5B0"/>
<evidence type="ECO:0000313" key="16">
    <source>
        <dbReference type="Proteomes" id="UP000006303"/>
    </source>
</evidence>
<keyword evidence="9" id="KW-0472">Membrane</keyword>
<evidence type="ECO:0000256" key="10">
    <source>
        <dbReference type="ARBA" id="ARBA00023237"/>
    </source>
</evidence>
<keyword evidence="6" id="KW-0812">Transmembrane</keyword>
<dbReference type="Gene3D" id="1.20.5.170">
    <property type="match status" value="1"/>
</dbReference>
<dbReference type="Gene3D" id="3.30.1300.30">
    <property type="entry name" value="GSPII I/J protein-like"/>
    <property type="match status" value="1"/>
</dbReference>
<dbReference type="RefSeq" id="WP_014992107.1">
    <property type="nucleotide sequence ID" value="NC_018690.1"/>
</dbReference>